<feature type="region of interest" description="Disordered" evidence="1">
    <location>
        <begin position="100"/>
        <end position="172"/>
    </location>
</feature>
<gene>
    <name evidence="2" type="ORF">LX32DRAFT_53430</name>
</gene>
<evidence type="ECO:0000313" key="3">
    <source>
        <dbReference type="Proteomes" id="UP001232148"/>
    </source>
</evidence>
<dbReference type="EMBL" id="MU842935">
    <property type="protein sequence ID" value="KAK2025542.1"/>
    <property type="molecule type" value="Genomic_DNA"/>
</dbReference>
<protein>
    <submittedName>
        <fullName evidence="2">Uncharacterized protein</fullName>
    </submittedName>
</protein>
<sequence length="172" mass="18401">MGATKKGRGCNRRGSNPGPQLVPCMGGWNAKPLHHGCPFFLVCIESCLEATAKRLNKGRKGGGFRERAAVCLLQSEAGRCGAVQGGDAGAARSFLFAFASFSPPPPRGQTRPRPTRSSTSHSRAVFLRLAPGKARRRKAAERGPGLFASKKNGSRRAWPRQVTVELLSHPSP</sequence>
<evidence type="ECO:0000313" key="2">
    <source>
        <dbReference type="EMBL" id="KAK2025542.1"/>
    </source>
</evidence>
<accession>A0AAD9LYF2</accession>
<feature type="compositionally biased region" description="Low complexity" evidence="1">
    <location>
        <begin position="108"/>
        <end position="132"/>
    </location>
</feature>
<proteinExistence type="predicted"/>
<dbReference type="AlphaFoldDB" id="A0AAD9LYF2"/>
<reference evidence="2" key="1">
    <citation type="submission" date="2021-06" db="EMBL/GenBank/DDBJ databases">
        <title>Comparative genomics, transcriptomics and evolutionary studies reveal genomic signatures of adaptation to plant cell wall in hemibiotrophic fungi.</title>
        <authorList>
            <consortium name="DOE Joint Genome Institute"/>
            <person name="Baroncelli R."/>
            <person name="Diaz J.F."/>
            <person name="Benocci T."/>
            <person name="Peng M."/>
            <person name="Battaglia E."/>
            <person name="Haridas S."/>
            <person name="Andreopoulos W."/>
            <person name="Labutti K."/>
            <person name="Pangilinan J."/>
            <person name="Floch G.L."/>
            <person name="Makela M.R."/>
            <person name="Henrissat B."/>
            <person name="Grigoriev I.V."/>
            <person name="Crouch J.A."/>
            <person name="De Vries R.P."/>
            <person name="Sukno S.A."/>
            <person name="Thon M.R."/>
        </authorList>
    </citation>
    <scope>NUCLEOTIDE SEQUENCE</scope>
    <source>
        <strain evidence="2">MAFF235873</strain>
    </source>
</reference>
<keyword evidence="3" id="KW-1185">Reference proteome</keyword>
<evidence type="ECO:0000256" key="1">
    <source>
        <dbReference type="SAM" id="MobiDB-lite"/>
    </source>
</evidence>
<comment type="caution">
    <text evidence="2">The sequence shown here is derived from an EMBL/GenBank/DDBJ whole genome shotgun (WGS) entry which is preliminary data.</text>
</comment>
<dbReference type="Proteomes" id="UP001232148">
    <property type="component" value="Unassembled WGS sequence"/>
</dbReference>
<name>A0AAD9LYF2_9PEZI</name>
<organism evidence="2 3">
    <name type="scientific">Colletotrichum zoysiae</name>
    <dbReference type="NCBI Taxonomy" id="1216348"/>
    <lineage>
        <taxon>Eukaryota</taxon>
        <taxon>Fungi</taxon>
        <taxon>Dikarya</taxon>
        <taxon>Ascomycota</taxon>
        <taxon>Pezizomycotina</taxon>
        <taxon>Sordariomycetes</taxon>
        <taxon>Hypocreomycetidae</taxon>
        <taxon>Glomerellales</taxon>
        <taxon>Glomerellaceae</taxon>
        <taxon>Colletotrichum</taxon>
        <taxon>Colletotrichum graminicola species complex</taxon>
    </lineage>
</organism>